<gene>
    <name evidence="1" type="ORF">FIU01_00140</name>
</gene>
<name>A0A5B8CPP5_9PROT</name>
<reference evidence="2" key="1">
    <citation type="journal article" date="2019" name="ISME J.">
        <title>Evolution in action: habitat transition from sediment to the pelagial leads to genome streamlining in Methylophilaceae.</title>
        <authorList>
            <person name="Salcher M."/>
            <person name="Schaefle D."/>
            <person name="Kaspar M."/>
            <person name="Neuenschwander S.M."/>
            <person name="Ghai R."/>
        </authorList>
    </citation>
    <scope>NUCLEOTIDE SEQUENCE [LARGE SCALE GENOMIC DNA]</scope>
    <source>
        <strain evidence="2">MMS-M-51</strain>
    </source>
</reference>
<dbReference type="OrthoDB" id="5297125at2"/>
<sequence>MTNEWPKWLRDDGSVVSCTEKVKVMSENFDELKQIAQDALEDGLLMEVSEAQMREALHQLVDQLINPYHKI</sequence>
<dbReference type="Proteomes" id="UP000311008">
    <property type="component" value="Chromosome"/>
</dbReference>
<dbReference type="EMBL" id="CP040946">
    <property type="protein sequence ID" value="QDC43086.1"/>
    <property type="molecule type" value="Genomic_DNA"/>
</dbReference>
<dbReference type="RefSeq" id="WP_140001808.1">
    <property type="nucleotide sequence ID" value="NZ_CP040946.1"/>
</dbReference>
<proteinExistence type="predicted"/>
<dbReference type="AlphaFoldDB" id="A0A5B8CPP5"/>
<keyword evidence="2" id="KW-1185">Reference proteome</keyword>
<protein>
    <submittedName>
        <fullName evidence="1">Uncharacterized protein</fullName>
    </submittedName>
</protein>
<accession>A0A5B8CPP5</accession>
<dbReference type="KEGG" id="mmec:FIU01_00140"/>
<organism evidence="1 2">
    <name type="scientific">Methylophilus medardicus</name>
    <dbReference type="NCBI Taxonomy" id="2588534"/>
    <lineage>
        <taxon>Bacteria</taxon>
        <taxon>Pseudomonadati</taxon>
        <taxon>Pseudomonadota</taxon>
        <taxon>Betaproteobacteria</taxon>
        <taxon>Nitrosomonadales</taxon>
        <taxon>Methylophilaceae</taxon>
        <taxon>Methylophilus</taxon>
    </lineage>
</organism>
<evidence type="ECO:0000313" key="1">
    <source>
        <dbReference type="EMBL" id="QDC43086.1"/>
    </source>
</evidence>
<evidence type="ECO:0000313" key="2">
    <source>
        <dbReference type="Proteomes" id="UP000311008"/>
    </source>
</evidence>